<dbReference type="AlphaFoldDB" id="A0ABC8LMR4"/>
<feature type="compositionally biased region" description="Low complexity" evidence="1">
    <location>
        <begin position="7"/>
        <end position="16"/>
    </location>
</feature>
<organism evidence="2 3">
    <name type="scientific">Eruca vesicaria subsp. sativa</name>
    <name type="common">Garden rocket</name>
    <name type="synonym">Eruca sativa</name>
    <dbReference type="NCBI Taxonomy" id="29727"/>
    <lineage>
        <taxon>Eukaryota</taxon>
        <taxon>Viridiplantae</taxon>
        <taxon>Streptophyta</taxon>
        <taxon>Embryophyta</taxon>
        <taxon>Tracheophyta</taxon>
        <taxon>Spermatophyta</taxon>
        <taxon>Magnoliopsida</taxon>
        <taxon>eudicotyledons</taxon>
        <taxon>Gunneridae</taxon>
        <taxon>Pentapetalae</taxon>
        <taxon>rosids</taxon>
        <taxon>malvids</taxon>
        <taxon>Brassicales</taxon>
        <taxon>Brassicaceae</taxon>
        <taxon>Brassiceae</taxon>
        <taxon>Eruca</taxon>
    </lineage>
</organism>
<feature type="region of interest" description="Disordered" evidence="1">
    <location>
        <begin position="1"/>
        <end position="20"/>
    </location>
</feature>
<gene>
    <name evidence="2" type="ORF">ERUC_LOCUS37532</name>
</gene>
<evidence type="ECO:0000256" key="1">
    <source>
        <dbReference type="SAM" id="MobiDB-lite"/>
    </source>
</evidence>
<keyword evidence="3" id="KW-1185">Reference proteome</keyword>
<sequence>MSRISRLLTGTGLSSSEVTDPPLTPSLLKDLFFRLAARRRSWMGLGDARKRRESLDPSMVKNHVHDMKLHVSSTRSYPAASPSLSVRSCGVIEENSSGRTRRRDGVASPSPKWAKSLSYGSGTGSSKSKSLLLPPRRNTLLESSDSISRKRRWKETEILWNSLPPKVVNLTDSFLIKKSV</sequence>
<evidence type="ECO:0000313" key="2">
    <source>
        <dbReference type="EMBL" id="CAH8385049.1"/>
    </source>
</evidence>
<dbReference type="Proteomes" id="UP001642260">
    <property type="component" value="Unassembled WGS sequence"/>
</dbReference>
<feature type="region of interest" description="Disordered" evidence="1">
    <location>
        <begin position="92"/>
        <end position="135"/>
    </location>
</feature>
<evidence type="ECO:0000313" key="3">
    <source>
        <dbReference type="Proteomes" id="UP001642260"/>
    </source>
</evidence>
<proteinExistence type="predicted"/>
<comment type="caution">
    <text evidence="2">The sequence shown here is derived from an EMBL/GenBank/DDBJ whole genome shotgun (WGS) entry which is preliminary data.</text>
</comment>
<feature type="compositionally biased region" description="Low complexity" evidence="1">
    <location>
        <begin position="115"/>
        <end position="133"/>
    </location>
</feature>
<dbReference type="EMBL" id="CAKOAT010645154">
    <property type="protein sequence ID" value="CAH8385049.1"/>
    <property type="molecule type" value="Genomic_DNA"/>
</dbReference>
<protein>
    <submittedName>
        <fullName evidence="2">Uncharacterized protein</fullName>
    </submittedName>
</protein>
<name>A0ABC8LMR4_ERUVS</name>
<reference evidence="2 3" key="1">
    <citation type="submission" date="2022-03" db="EMBL/GenBank/DDBJ databases">
        <authorList>
            <person name="Macdonald S."/>
            <person name="Ahmed S."/>
            <person name="Newling K."/>
        </authorList>
    </citation>
    <scope>NUCLEOTIDE SEQUENCE [LARGE SCALE GENOMIC DNA]</scope>
</reference>
<accession>A0ABC8LMR4</accession>